<keyword evidence="3" id="KW-1185">Reference proteome</keyword>
<name>A0A9P9HXA7_FUSRE</name>
<dbReference type="GeneID" id="70215237"/>
<dbReference type="EMBL" id="JAGMUX010000003">
    <property type="protein sequence ID" value="KAH7265081.1"/>
    <property type="molecule type" value="Genomic_DNA"/>
</dbReference>
<feature type="compositionally biased region" description="Polar residues" evidence="1">
    <location>
        <begin position="82"/>
        <end position="92"/>
    </location>
</feature>
<dbReference type="RefSeq" id="XP_046053816.1">
    <property type="nucleotide sequence ID" value="XM_046185283.1"/>
</dbReference>
<evidence type="ECO:0000313" key="3">
    <source>
        <dbReference type="Proteomes" id="UP000720189"/>
    </source>
</evidence>
<evidence type="ECO:0000256" key="1">
    <source>
        <dbReference type="SAM" id="MobiDB-lite"/>
    </source>
</evidence>
<feature type="compositionally biased region" description="Pro residues" evidence="1">
    <location>
        <begin position="104"/>
        <end position="116"/>
    </location>
</feature>
<dbReference type="AlphaFoldDB" id="A0A9P9HXA7"/>
<comment type="caution">
    <text evidence="2">The sequence shown here is derived from an EMBL/GenBank/DDBJ whole genome shotgun (WGS) entry which is preliminary data.</text>
</comment>
<gene>
    <name evidence="2" type="ORF">BKA55DRAFT_233480</name>
</gene>
<proteinExistence type="predicted"/>
<reference evidence="2" key="1">
    <citation type="journal article" date="2021" name="Nat. Commun.">
        <title>Genetic determinants of endophytism in the Arabidopsis root mycobiome.</title>
        <authorList>
            <person name="Mesny F."/>
            <person name="Miyauchi S."/>
            <person name="Thiergart T."/>
            <person name="Pickel B."/>
            <person name="Atanasova L."/>
            <person name="Karlsson M."/>
            <person name="Huettel B."/>
            <person name="Barry K.W."/>
            <person name="Haridas S."/>
            <person name="Chen C."/>
            <person name="Bauer D."/>
            <person name="Andreopoulos W."/>
            <person name="Pangilinan J."/>
            <person name="LaButti K."/>
            <person name="Riley R."/>
            <person name="Lipzen A."/>
            <person name="Clum A."/>
            <person name="Drula E."/>
            <person name="Henrissat B."/>
            <person name="Kohler A."/>
            <person name="Grigoriev I.V."/>
            <person name="Martin F.M."/>
            <person name="Hacquard S."/>
        </authorList>
    </citation>
    <scope>NUCLEOTIDE SEQUENCE</scope>
    <source>
        <strain evidence="2">MPI-CAGE-AT-0023</strain>
    </source>
</reference>
<protein>
    <submittedName>
        <fullName evidence="2">Uncharacterized protein</fullName>
    </submittedName>
</protein>
<feature type="region of interest" description="Disordered" evidence="1">
    <location>
        <begin position="82"/>
        <end position="116"/>
    </location>
</feature>
<sequence>MEAQGRKLQSMSSLPPQCPTGGATLNRHRLLRSRGYKPMMMMISLRFLTTSDIRVSSIIYSYGTQYFCHVHLSPSLEDRSINPVSLPTSHQRQLADRRKKCPRDPPPPGAHDPPSAPSLGSFIIRLRLTLTFVCHELYIISRSTLKRGRSVSNLTCEPMIISSVASGEPILCTWWYVLSREHRLLPLLQLHGNVLLIIPKR</sequence>
<organism evidence="2 3">
    <name type="scientific">Fusarium redolens</name>
    <dbReference type="NCBI Taxonomy" id="48865"/>
    <lineage>
        <taxon>Eukaryota</taxon>
        <taxon>Fungi</taxon>
        <taxon>Dikarya</taxon>
        <taxon>Ascomycota</taxon>
        <taxon>Pezizomycotina</taxon>
        <taxon>Sordariomycetes</taxon>
        <taxon>Hypocreomycetidae</taxon>
        <taxon>Hypocreales</taxon>
        <taxon>Nectriaceae</taxon>
        <taxon>Fusarium</taxon>
        <taxon>Fusarium redolens species complex</taxon>
    </lineage>
</organism>
<feature type="region of interest" description="Disordered" evidence="1">
    <location>
        <begin position="1"/>
        <end position="24"/>
    </location>
</feature>
<dbReference type="Proteomes" id="UP000720189">
    <property type="component" value="Unassembled WGS sequence"/>
</dbReference>
<evidence type="ECO:0000313" key="2">
    <source>
        <dbReference type="EMBL" id="KAH7265081.1"/>
    </source>
</evidence>
<accession>A0A9P9HXA7</accession>